<dbReference type="SMART" id="SM00086">
    <property type="entry name" value="PAC"/>
    <property type="match status" value="2"/>
</dbReference>
<feature type="transmembrane region" description="Helical" evidence="12">
    <location>
        <begin position="45"/>
        <end position="73"/>
    </location>
</feature>
<dbReference type="PROSITE" id="PS50112">
    <property type="entry name" value="PAS"/>
    <property type="match status" value="2"/>
</dbReference>
<reference evidence="15 16" key="1">
    <citation type="submission" date="2015-09" db="EMBL/GenBank/DDBJ databases">
        <title>Draft genome sequence of Kouleothrix aurantiaca JCM 19913.</title>
        <authorList>
            <person name="Hemp J."/>
        </authorList>
    </citation>
    <scope>NUCLEOTIDE SEQUENCE [LARGE SCALE GENOMIC DNA]</scope>
    <source>
        <strain evidence="15 16">COM-B</strain>
    </source>
</reference>
<dbReference type="GO" id="GO:0016301">
    <property type="term" value="F:kinase activity"/>
    <property type="evidence" value="ECO:0007669"/>
    <property type="project" value="UniProtKB-KW"/>
</dbReference>
<dbReference type="EMBL" id="LJCR01001809">
    <property type="protein sequence ID" value="KPV49693.1"/>
    <property type="molecule type" value="Genomic_DNA"/>
</dbReference>
<keyword evidence="8 12" id="KW-1133">Transmembrane helix</keyword>
<accession>A0A0N8PRE4</accession>
<feature type="non-terminal residue" evidence="15">
    <location>
        <position position="456"/>
    </location>
</feature>
<dbReference type="GO" id="GO:0016020">
    <property type="term" value="C:membrane"/>
    <property type="evidence" value="ECO:0007669"/>
    <property type="project" value="UniProtKB-SubCell"/>
</dbReference>
<dbReference type="CDD" id="cd00130">
    <property type="entry name" value="PAS"/>
    <property type="match status" value="2"/>
</dbReference>
<feature type="transmembrane region" description="Helical" evidence="12">
    <location>
        <begin position="93"/>
        <end position="110"/>
    </location>
</feature>
<feature type="domain" description="PAS" evidence="13">
    <location>
        <begin position="254"/>
        <end position="297"/>
    </location>
</feature>
<keyword evidence="4 12" id="KW-0812">Transmembrane</keyword>
<evidence type="ECO:0000256" key="2">
    <source>
        <dbReference type="ARBA" id="ARBA00022553"/>
    </source>
</evidence>
<dbReference type="PANTHER" id="PTHR44757">
    <property type="entry name" value="DIGUANYLATE CYCLASE DGCP"/>
    <property type="match status" value="1"/>
</dbReference>
<dbReference type="InterPro" id="IPR025201">
    <property type="entry name" value="KdpD_TM"/>
</dbReference>
<sequence>MDVFLRPASAAQPPRILRFAVAAGSLALALGLSLLFRPIIAPVPFILFFAAIAIIAAYSGLVLSIVSALLSVALSNYFLISADGTFSLDRGDLARGAVFVFVASLISVISDARRRAAVQSYADAERFAVTLASIGDAVIATDANGKVTFLNAIAEELTGWPRRDAAGRNIEEVFRIINAQTRAPAENPVHQVLRDGTIAGLPSNTILLGRDGTEHPIDDSSAPIRDRKGQLIGVILVFRNIAAQLSAEGELRTAHDQLAVILGNITDGVVAALPNGELAYANEAAAEITGYPSAQALLESTAAERRARFQLQGESGEALDPGELPGRRALRGTDHAAQIVRHRDPISGRERWVRVQARPVRDAREQVMMSIIILNDISEERLAEQERAASLAREQSARAEAEAAKSRATFLSEAGRILASSLDYSTTLSAVTKLTVPRLADWCGVHVLNERQEIQL</sequence>
<proteinExistence type="predicted"/>
<comment type="caution">
    <text evidence="15">The sequence shown here is derived from an EMBL/GenBank/DDBJ whole genome shotgun (WGS) entry which is preliminary data.</text>
</comment>
<dbReference type="GO" id="GO:0006355">
    <property type="term" value="P:regulation of DNA-templated transcription"/>
    <property type="evidence" value="ECO:0007669"/>
    <property type="project" value="InterPro"/>
</dbReference>
<evidence type="ECO:0000256" key="8">
    <source>
        <dbReference type="ARBA" id="ARBA00022989"/>
    </source>
</evidence>
<evidence type="ECO:0000256" key="10">
    <source>
        <dbReference type="ARBA" id="ARBA00023136"/>
    </source>
</evidence>
<feature type="transmembrane region" description="Helical" evidence="12">
    <location>
        <begin position="16"/>
        <end position="36"/>
    </location>
</feature>
<keyword evidence="9" id="KW-0902">Two-component regulatory system</keyword>
<gene>
    <name evidence="15" type="ORF">SE17_31165</name>
</gene>
<dbReference type="InterPro" id="IPR038318">
    <property type="entry name" value="KdpD_sf"/>
</dbReference>
<evidence type="ECO:0000256" key="6">
    <source>
        <dbReference type="ARBA" id="ARBA00022777"/>
    </source>
</evidence>
<evidence type="ECO:0000256" key="9">
    <source>
        <dbReference type="ARBA" id="ARBA00023012"/>
    </source>
</evidence>
<keyword evidence="7" id="KW-0067">ATP-binding</keyword>
<feature type="domain" description="PAC" evidence="14">
    <location>
        <begin position="201"/>
        <end position="253"/>
    </location>
</feature>
<dbReference type="Pfam" id="PF13493">
    <property type="entry name" value="DUF4118"/>
    <property type="match status" value="1"/>
</dbReference>
<dbReference type="Gene3D" id="1.20.120.620">
    <property type="entry name" value="Backbone structure of the membrane domain of e. Coli histidine kinase receptor kdpd"/>
    <property type="match status" value="1"/>
</dbReference>
<evidence type="ECO:0000259" key="14">
    <source>
        <dbReference type="PROSITE" id="PS50113"/>
    </source>
</evidence>
<dbReference type="PANTHER" id="PTHR44757:SF4">
    <property type="entry name" value="DIGUANYLATE CYCLASE DGCE-RELATED"/>
    <property type="match status" value="1"/>
</dbReference>
<keyword evidence="6" id="KW-0418">Kinase</keyword>
<organism evidence="15 16">
    <name type="scientific">Kouleothrix aurantiaca</name>
    <dbReference type="NCBI Taxonomy" id="186479"/>
    <lineage>
        <taxon>Bacteria</taxon>
        <taxon>Bacillati</taxon>
        <taxon>Chloroflexota</taxon>
        <taxon>Chloroflexia</taxon>
        <taxon>Chloroflexales</taxon>
        <taxon>Roseiflexineae</taxon>
        <taxon>Roseiflexaceae</taxon>
        <taxon>Kouleothrix</taxon>
    </lineage>
</organism>
<dbReference type="Gene3D" id="3.30.450.20">
    <property type="entry name" value="PAS domain"/>
    <property type="match status" value="2"/>
</dbReference>
<evidence type="ECO:0000256" key="12">
    <source>
        <dbReference type="SAM" id="Phobius"/>
    </source>
</evidence>
<dbReference type="InterPro" id="IPR013767">
    <property type="entry name" value="PAS_fold"/>
</dbReference>
<keyword evidence="11" id="KW-0175">Coiled coil</keyword>
<dbReference type="GO" id="GO:0005524">
    <property type="term" value="F:ATP binding"/>
    <property type="evidence" value="ECO:0007669"/>
    <property type="project" value="UniProtKB-KW"/>
</dbReference>
<protein>
    <submittedName>
        <fullName evidence="15">Uncharacterized protein</fullName>
    </submittedName>
</protein>
<evidence type="ECO:0000256" key="4">
    <source>
        <dbReference type="ARBA" id="ARBA00022692"/>
    </source>
</evidence>
<dbReference type="InterPro" id="IPR052155">
    <property type="entry name" value="Biofilm_reg_signaling"/>
</dbReference>
<keyword evidence="3" id="KW-0808">Transferase</keyword>
<evidence type="ECO:0000259" key="13">
    <source>
        <dbReference type="PROSITE" id="PS50112"/>
    </source>
</evidence>
<keyword evidence="2" id="KW-0597">Phosphoprotein</keyword>
<dbReference type="InterPro" id="IPR035965">
    <property type="entry name" value="PAS-like_dom_sf"/>
</dbReference>
<evidence type="ECO:0000256" key="5">
    <source>
        <dbReference type="ARBA" id="ARBA00022741"/>
    </source>
</evidence>
<evidence type="ECO:0000313" key="16">
    <source>
        <dbReference type="Proteomes" id="UP000050509"/>
    </source>
</evidence>
<evidence type="ECO:0000256" key="7">
    <source>
        <dbReference type="ARBA" id="ARBA00022840"/>
    </source>
</evidence>
<name>A0A0N8PRE4_9CHLR</name>
<dbReference type="InterPro" id="IPR000700">
    <property type="entry name" value="PAS-assoc_C"/>
</dbReference>
<feature type="coiled-coil region" evidence="11">
    <location>
        <begin position="374"/>
        <end position="402"/>
    </location>
</feature>
<dbReference type="InterPro" id="IPR000014">
    <property type="entry name" value="PAS"/>
</dbReference>
<dbReference type="InterPro" id="IPR001610">
    <property type="entry name" value="PAC"/>
</dbReference>
<dbReference type="SMART" id="SM00091">
    <property type="entry name" value="PAS"/>
    <property type="match status" value="2"/>
</dbReference>
<evidence type="ECO:0000256" key="3">
    <source>
        <dbReference type="ARBA" id="ARBA00022679"/>
    </source>
</evidence>
<keyword evidence="10 12" id="KW-0472">Membrane</keyword>
<evidence type="ECO:0000256" key="1">
    <source>
        <dbReference type="ARBA" id="ARBA00004141"/>
    </source>
</evidence>
<dbReference type="Proteomes" id="UP000050509">
    <property type="component" value="Unassembled WGS sequence"/>
</dbReference>
<keyword evidence="16" id="KW-1185">Reference proteome</keyword>
<dbReference type="PROSITE" id="PS50113">
    <property type="entry name" value="PAC"/>
    <property type="match status" value="2"/>
</dbReference>
<dbReference type="InterPro" id="IPR013656">
    <property type="entry name" value="PAS_4"/>
</dbReference>
<evidence type="ECO:0000313" key="15">
    <source>
        <dbReference type="EMBL" id="KPV49693.1"/>
    </source>
</evidence>
<dbReference type="AlphaFoldDB" id="A0A0N8PRE4"/>
<feature type="domain" description="PAC" evidence="14">
    <location>
        <begin position="333"/>
        <end position="389"/>
    </location>
</feature>
<feature type="domain" description="PAS" evidence="13">
    <location>
        <begin position="123"/>
        <end position="196"/>
    </location>
</feature>
<evidence type="ECO:0000256" key="11">
    <source>
        <dbReference type="SAM" id="Coils"/>
    </source>
</evidence>
<keyword evidence="5" id="KW-0547">Nucleotide-binding</keyword>
<dbReference type="Pfam" id="PF00989">
    <property type="entry name" value="PAS"/>
    <property type="match status" value="1"/>
</dbReference>
<dbReference type="SUPFAM" id="SSF55785">
    <property type="entry name" value="PYP-like sensor domain (PAS domain)"/>
    <property type="match status" value="2"/>
</dbReference>
<comment type="subcellular location">
    <subcellularLocation>
        <location evidence="1">Membrane</location>
        <topology evidence="1">Multi-pass membrane protein</topology>
    </subcellularLocation>
</comment>
<dbReference type="GO" id="GO:0000160">
    <property type="term" value="P:phosphorelay signal transduction system"/>
    <property type="evidence" value="ECO:0007669"/>
    <property type="project" value="UniProtKB-KW"/>
</dbReference>
<dbReference type="NCBIfam" id="TIGR00229">
    <property type="entry name" value="sensory_box"/>
    <property type="match status" value="2"/>
</dbReference>
<dbReference type="Pfam" id="PF08448">
    <property type="entry name" value="PAS_4"/>
    <property type="match status" value="1"/>
</dbReference>